<organism evidence="3 4">
    <name type="scientific">Burkholderia ubonensis</name>
    <dbReference type="NCBI Taxonomy" id="101571"/>
    <lineage>
        <taxon>Bacteria</taxon>
        <taxon>Pseudomonadati</taxon>
        <taxon>Pseudomonadota</taxon>
        <taxon>Betaproteobacteria</taxon>
        <taxon>Burkholderiales</taxon>
        <taxon>Burkholderiaceae</taxon>
        <taxon>Burkholderia</taxon>
        <taxon>Burkholderia cepacia complex</taxon>
    </lineage>
</organism>
<dbReference type="PANTHER" id="PTHR46268">
    <property type="entry name" value="STRESS RESPONSE PROTEIN NHAX"/>
    <property type="match status" value="1"/>
</dbReference>
<evidence type="ECO:0000256" key="1">
    <source>
        <dbReference type="ARBA" id="ARBA00008791"/>
    </source>
</evidence>
<dbReference type="AlphaFoldDB" id="A0A102KII6"/>
<accession>A0A102KII6</accession>
<dbReference type="PANTHER" id="PTHR46268:SF15">
    <property type="entry name" value="UNIVERSAL STRESS PROTEIN HP_0031"/>
    <property type="match status" value="1"/>
</dbReference>
<evidence type="ECO:0000313" key="3">
    <source>
        <dbReference type="EMBL" id="KUZ86925.1"/>
    </source>
</evidence>
<reference evidence="3 4" key="1">
    <citation type="submission" date="2015-11" db="EMBL/GenBank/DDBJ databases">
        <title>Expanding the genomic diversity of Burkholderia species for the development of highly accurate diagnostics.</title>
        <authorList>
            <person name="Sahl J."/>
            <person name="Keim P."/>
            <person name="Wagner D."/>
        </authorList>
    </citation>
    <scope>NUCLEOTIDE SEQUENCE [LARGE SCALE GENOMIC DNA]</scope>
    <source>
        <strain evidence="3 4">RF32-BP4</strain>
    </source>
</reference>
<dbReference type="SUPFAM" id="SSF52402">
    <property type="entry name" value="Adenine nucleotide alpha hydrolases-like"/>
    <property type="match status" value="2"/>
</dbReference>
<dbReference type="Pfam" id="PF00582">
    <property type="entry name" value="Usp"/>
    <property type="match status" value="1"/>
</dbReference>
<sequence length="277" mass="30811">MSYKTLLVHLDDSERCAARVKLALDLAERWNAHLIGLYIVCQDLFEPLLRPSEPLKLAVYERLCEERRKQAEERFLDAAERAGRSVEWRAPAGPATETAILHARHADLLVLGQQDPDDRMTYIARHFVEDVVMASGRPAIIVPYAGQVRTLGENVLIGWDGGREAARAVADAMPLLMRARFVNVETVTRTRPDPDKTPAGVDVAAYLERHGVRASFSTTPRENDVGSGMTLLNRASDLHADLIVMGAYSHTRMHERVLGGATRTLLETMTVPVLMSH</sequence>
<dbReference type="CDD" id="cd00293">
    <property type="entry name" value="USP-like"/>
    <property type="match status" value="2"/>
</dbReference>
<dbReference type="PRINTS" id="PR01438">
    <property type="entry name" value="UNVRSLSTRESS"/>
</dbReference>
<gene>
    <name evidence="3" type="ORF">WI38_00320</name>
</gene>
<protein>
    <submittedName>
        <fullName evidence="3">Universal stress protein UspA</fullName>
    </submittedName>
</protein>
<evidence type="ECO:0000259" key="2">
    <source>
        <dbReference type="Pfam" id="PF00582"/>
    </source>
</evidence>
<feature type="domain" description="UspA" evidence="2">
    <location>
        <begin position="3"/>
        <end position="116"/>
    </location>
</feature>
<dbReference type="RefSeq" id="WP_059635097.1">
    <property type="nucleotide sequence ID" value="NZ_LOTK01000016.1"/>
</dbReference>
<proteinExistence type="inferred from homology"/>
<name>A0A102KII6_9BURK</name>
<dbReference type="Gene3D" id="3.40.50.12370">
    <property type="match status" value="1"/>
</dbReference>
<dbReference type="EMBL" id="LOTN01000044">
    <property type="protein sequence ID" value="KUZ86925.1"/>
    <property type="molecule type" value="Genomic_DNA"/>
</dbReference>
<dbReference type="InterPro" id="IPR006015">
    <property type="entry name" value="Universal_stress_UspA"/>
</dbReference>
<dbReference type="InterPro" id="IPR006016">
    <property type="entry name" value="UspA"/>
</dbReference>
<comment type="caution">
    <text evidence="3">The sequence shown here is derived from an EMBL/GenBank/DDBJ whole genome shotgun (WGS) entry which is preliminary data.</text>
</comment>
<comment type="similarity">
    <text evidence="1">Belongs to the universal stress protein A family.</text>
</comment>
<evidence type="ECO:0000313" key="4">
    <source>
        <dbReference type="Proteomes" id="UP000065521"/>
    </source>
</evidence>
<dbReference type="Proteomes" id="UP000065521">
    <property type="component" value="Unassembled WGS sequence"/>
</dbReference>